<reference evidence="1" key="1">
    <citation type="submission" date="2023-07" db="EMBL/GenBank/DDBJ databases">
        <authorList>
            <person name="Kim M.K."/>
        </authorList>
    </citation>
    <scope>NUCLEOTIDE SEQUENCE</scope>
    <source>
        <strain evidence="1">CA1-15</strain>
    </source>
</reference>
<name>A0ABT8ZTH0_9SPHN</name>
<evidence type="ECO:0000313" key="1">
    <source>
        <dbReference type="EMBL" id="MDO7840863.1"/>
    </source>
</evidence>
<protein>
    <recommendedName>
        <fullName evidence="3">YdhG-like domain-containing protein</fullName>
    </recommendedName>
</protein>
<dbReference type="EMBL" id="JAUQSZ010000001">
    <property type="protein sequence ID" value="MDO7840863.1"/>
    <property type="molecule type" value="Genomic_DNA"/>
</dbReference>
<organism evidence="1 2">
    <name type="scientific">Sphingomonas immobilis</name>
    <dbReference type="NCBI Taxonomy" id="3063997"/>
    <lineage>
        <taxon>Bacteria</taxon>
        <taxon>Pseudomonadati</taxon>
        <taxon>Pseudomonadota</taxon>
        <taxon>Alphaproteobacteria</taxon>
        <taxon>Sphingomonadales</taxon>
        <taxon>Sphingomonadaceae</taxon>
        <taxon>Sphingomonas</taxon>
    </lineage>
</organism>
<dbReference type="Proteomes" id="UP001176468">
    <property type="component" value="Unassembled WGS sequence"/>
</dbReference>
<comment type="caution">
    <text evidence="1">The sequence shown here is derived from an EMBL/GenBank/DDBJ whole genome shotgun (WGS) entry which is preliminary data.</text>
</comment>
<accession>A0ABT8ZTH0</accession>
<proteinExistence type="predicted"/>
<dbReference type="RefSeq" id="WP_304559160.1">
    <property type="nucleotide sequence ID" value="NZ_JAUQSZ010000001.1"/>
</dbReference>
<evidence type="ECO:0000313" key="2">
    <source>
        <dbReference type="Proteomes" id="UP001176468"/>
    </source>
</evidence>
<keyword evidence="2" id="KW-1185">Reference proteome</keyword>
<sequence length="147" mass="15449">MNPQAQLDAMIDRFTPEVAGVARAAVAMVMARLPGATVLVYDNYNALAIAFSASGKASQAVCSVALYPRWASLFLANGPDLADPDGLMEGQGATMRHIKLTPALVDDARVHALLDAAAANVRVPIDPAGEGRLVIQSVSAKQRPRRA</sequence>
<evidence type="ECO:0008006" key="3">
    <source>
        <dbReference type="Google" id="ProtNLM"/>
    </source>
</evidence>
<gene>
    <name evidence="1" type="ORF">Q5H94_00860</name>
</gene>